<dbReference type="EMBL" id="WTVQ01000006">
    <property type="protein sequence ID" value="NMG74209.1"/>
    <property type="molecule type" value="Genomic_DNA"/>
</dbReference>
<evidence type="ECO:0000256" key="4">
    <source>
        <dbReference type="ARBA" id="ARBA00023125"/>
    </source>
</evidence>
<dbReference type="Pfam" id="PF25601">
    <property type="entry name" value="AAA_lid_14"/>
    <property type="match status" value="1"/>
</dbReference>
<dbReference type="Pfam" id="PF01590">
    <property type="entry name" value="GAF"/>
    <property type="match status" value="1"/>
</dbReference>
<dbReference type="Gene3D" id="3.40.50.300">
    <property type="entry name" value="P-loop containing nucleotide triphosphate hydrolases"/>
    <property type="match status" value="1"/>
</dbReference>
<dbReference type="InterPro" id="IPR058031">
    <property type="entry name" value="AAA_lid_NorR"/>
</dbReference>
<protein>
    <submittedName>
        <fullName evidence="7">GAF domain-containing protein</fullName>
    </submittedName>
</protein>
<reference evidence="7 8" key="1">
    <citation type="submission" date="2019-12" db="EMBL/GenBank/DDBJ databases">
        <title>Comparative genomics gives insights into the taxonomy of the Azoarcus-Aromatoleum group and reveals separate origins of nif in the plant-associated Azoarcus and non-plant-associated Aromatoleum sub-groups.</title>
        <authorList>
            <person name="Lafos M."/>
            <person name="Maluk M."/>
            <person name="Batista M."/>
            <person name="Junghare M."/>
            <person name="Carmona M."/>
            <person name="Faoro H."/>
            <person name="Cruz L.M."/>
            <person name="Battistoni F."/>
            <person name="De Souza E."/>
            <person name="Pedrosa F."/>
            <person name="Chen W.-M."/>
            <person name="Poole P.S."/>
            <person name="Dixon R.A."/>
            <person name="James E.K."/>
        </authorList>
    </citation>
    <scope>NUCLEOTIDE SEQUENCE [LARGE SCALE GENOMIC DNA]</scope>
    <source>
        <strain evidence="7 8">22Lin</strain>
    </source>
</reference>
<dbReference type="PROSITE" id="PS00688">
    <property type="entry name" value="SIGMA54_INTERACT_3"/>
    <property type="match status" value="1"/>
</dbReference>
<keyword evidence="1" id="KW-0547">Nucleotide-binding</keyword>
<dbReference type="InterPro" id="IPR003593">
    <property type="entry name" value="AAA+_ATPase"/>
</dbReference>
<evidence type="ECO:0000313" key="7">
    <source>
        <dbReference type="EMBL" id="NMG74209.1"/>
    </source>
</evidence>
<evidence type="ECO:0000256" key="1">
    <source>
        <dbReference type="ARBA" id="ARBA00022741"/>
    </source>
</evidence>
<feature type="domain" description="Sigma-54 factor interaction" evidence="6">
    <location>
        <begin position="319"/>
        <end position="547"/>
    </location>
</feature>
<dbReference type="PROSITE" id="PS00676">
    <property type="entry name" value="SIGMA54_INTERACT_2"/>
    <property type="match status" value="1"/>
</dbReference>
<dbReference type="InterPro" id="IPR003018">
    <property type="entry name" value="GAF"/>
</dbReference>
<keyword evidence="5" id="KW-0804">Transcription</keyword>
<comment type="caution">
    <text evidence="7">The sequence shown here is derived from an EMBL/GenBank/DDBJ whole genome shotgun (WGS) entry which is preliminary data.</text>
</comment>
<evidence type="ECO:0000259" key="6">
    <source>
        <dbReference type="PROSITE" id="PS50045"/>
    </source>
</evidence>
<dbReference type="CDD" id="cd00009">
    <property type="entry name" value="AAA"/>
    <property type="match status" value="1"/>
</dbReference>
<keyword evidence="2" id="KW-0067">ATP-binding</keyword>
<dbReference type="SUPFAM" id="SSF46689">
    <property type="entry name" value="Homeodomain-like"/>
    <property type="match status" value="1"/>
</dbReference>
<name>A0ABX1Q771_9RHOO</name>
<gene>
    <name evidence="7" type="ORF">GPA25_05500</name>
</gene>
<dbReference type="Gene3D" id="3.30.450.40">
    <property type="match status" value="1"/>
</dbReference>
<dbReference type="Pfam" id="PF02954">
    <property type="entry name" value="HTH_8"/>
    <property type="match status" value="1"/>
</dbReference>
<dbReference type="Pfam" id="PF00158">
    <property type="entry name" value="Sigma54_activat"/>
    <property type="match status" value="1"/>
</dbReference>
<evidence type="ECO:0000256" key="2">
    <source>
        <dbReference type="ARBA" id="ARBA00022840"/>
    </source>
</evidence>
<proteinExistence type="predicted"/>
<evidence type="ECO:0000256" key="3">
    <source>
        <dbReference type="ARBA" id="ARBA00023015"/>
    </source>
</evidence>
<dbReference type="PANTHER" id="PTHR32071">
    <property type="entry name" value="TRANSCRIPTIONAL REGULATORY PROTEIN"/>
    <property type="match status" value="1"/>
</dbReference>
<dbReference type="InterPro" id="IPR002197">
    <property type="entry name" value="HTH_Fis"/>
</dbReference>
<dbReference type="Gene3D" id="1.10.10.60">
    <property type="entry name" value="Homeodomain-like"/>
    <property type="match status" value="1"/>
</dbReference>
<dbReference type="InterPro" id="IPR025943">
    <property type="entry name" value="Sigma_54_int_dom_ATP-bd_2"/>
</dbReference>
<dbReference type="InterPro" id="IPR029016">
    <property type="entry name" value="GAF-like_dom_sf"/>
</dbReference>
<evidence type="ECO:0000313" key="8">
    <source>
        <dbReference type="Proteomes" id="UP000648984"/>
    </source>
</evidence>
<dbReference type="SMART" id="SM00382">
    <property type="entry name" value="AAA"/>
    <property type="match status" value="1"/>
</dbReference>
<keyword evidence="4" id="KW-0238">DNA-binding</keyword>
<accession>A0ABX1Q771</accession>
<dbReference type="SUPFAM" id="SSF55781">
    <property type="entry name" value="GAF domain-like"/>
    <property type="match status" value="1"/>
</dbReference>
<dbReference type="SUPFAM" id="SSF52540">
    <property type="entry name" value="P-loop containing nucleoside triphosphate hydrolases"/>
    <property type="match status" value="1"/>
</dbReference>
<dbReference type="Gene3D" id="1.10.8.60">
    <property type="match status" value="1"/>
</dbReference>
<dbReference type="InterPro" id="IPR025662">
    <property type="entry name" value="Sigma_54_int_dom_ATP-bd_1"/>
</dbReference>
<dbReference type="PANTHER" id="PTHR32071:SF77">
    <property type="entry name" value="TRANSCRIPTIONAL REGULATORY PROTEIN"/>
    <property type="match status" value="1"/>
</dbReference>
<sequence length="639" mass="70724">MAEPDEAIRRSWMRCASSYGLDPARPEPAQIITSSQLREHKERIDEFLRVARSGMEQLYKQVASLGYVLLLSDGEGVTVDYIANAGGDAELKAAGVYVGADWKENHAGTNGIGAVIAERTPLICHQEDHFNVKHIGLSCTAAPIFDPRGDLLAVLNITAMNSPRSKDSQYLALQLTALHARAIEDANFILRFGDQWILRLCRTWAFAEVSGEMMLAFNDEGVIVGANTTVRRELASAGQPSDWIIGRAVPEVFECTMDDIWRAARGVGSDNSVMTADGQNLYYLSVRLPRRQKDLRVIFQEKWLPSQLGAEDHAALDSLAGDDPVMQRTLEQAKRLVNRKVNILIQGETGSGKEIFARALHKSSTRARKPFVALNCAAIPESLIESELFGYAPGSFTGGRSKGMKGLIQQSDGGTLFLDEIGDMPLHLQTRLLRVLSESEVMPIGAEKPVRVELTVIAASHRDLRTMIADGKFREDLYYRLGGATLYLPSLRERKDIGFIIERLLRAESEAQGGAASISSAALEALTRYSWPGNIRELRNALRYALALSEDGEIRVQDLPRELVLPRIPAVQLEESPWPGRTAALPTETPAEPKGEELLRLLRRHKWNITATAAELGVSRVTIYRQMKRFGIVPPNETH</sequence>
<dbReference type="InterPro" id="IPR009057">
    <property type="entry name" value="Homeodomain-like_sf"/>
</dbReference>
<keyword evidence="8" id="KW-1185">Reference proteome</keyword>
<dbReference type="PROSITE" id="PS50045">
    <property type="entry name" value="SIGMA54_INTERACT_4"/>
    <property type="match status" value="1"/>
</dbReference>
<dbReference type="PROSITE" id="PS00675">
    <property type="entry name" value="SIGMA54_INTERACT_1"/>
    <property type="match status" value="1"/>
</dbReference>
<dbReference type="InterPro" id="IPR027417">
    <property type="entry name" value="P-loop_NTPase"/>
</dbReference>
<dbReference type="InterPro" id="IPR025944">
    <property type="entry name" value="Sigma_54_int_dom_CS"/>
</dbReference>
<keyword evidence="3" id="KW-0805">Transcription regulation</keyword>
<evidence type="ECO:0000256" key="5">
    <source>
        <dbReference type="ARBA" id="ARBA00023163"/>
    </source>
</evidence>
<dbReference type="InterPro" id="IPR002078">
    <property type="entry name" value="Sigma_54_int"/>
</dbReference>
<dbReference type="Proteomes" id="UP000648984">
    <property type="component" value="Unassembled WGS sequence"/>
</dbReference>
<organism evidence="7 8">
    <name type="scientific">Aromatoleum diolicum</name>
    <dbReference type="NCBI Taxonomy" id="75796"/>
    <lineage>
        <taxon>Bacteria</taxon>
        <taxon>Pseudomonadati</taxon>
        <taxon>Pseudomonadota</taxon>
        <taxon>Betaproteobacteria</taxon>
        <taxon>Rhodocyclales</taxon>
        <taxon>Rhodocyclaceae</taxon>
        <taxon>Aromatoleum</taxon>
    </lineage>
</organism>